<keyword evidence="3" id="KW-1185">Reference proteome</keyword>
<dbReference type="OrthoDB" id="3700926at2"/>
<dbReference type="Proteomes" id="UP000199063">
    <property type="component" value="Unassembled WGS sequence"/>
</dbReference>
<dbReference type="RefSeq" id="WP_093659279.1">
    <property type="nucleotide sequence ID" value="NZ_FNHI01000021.1"/>
</dbReference>
<dbReference type="GeneID" id="40832611"/>
<evidence type="ECO:0000256" key="1">
    <source>
        <dbReference type="SAM" id="MobiDB-lite"/>
    </source>
</evidence>
<proteinExistence type="predicted"/>
<feature type="region of interest" description="Disordered" evidence="1">
    <location>
        <begin position="48"/>
        <end position="103"/>
    </location>
</feature>
<sequence>MAIKRCRAAFAVSVNGVPRMVTVGQLVDASDPVIKGREALFEDVDTYVSERAPKVEQATADPGEKRSVGRPAAKKTATPVKKAAAKPEVKHEPKDDSSKEGTP</sequence>
<evidence type="ECO:0000313" key="2">
    <source>
        <dbReference type="EMBL" id="SDN17891.1"/>
    </source>
</evidence>
<name>A0A1G9ZAP5_9ACTN</name>
<reference evidence="3" key="1">
    <citation type="submission" date="2016-10" db="EMBL/GenBank/DDBJ databases">
        <authorList>
            <person name="Varghese N."/>
            <person name="Submissions S."/>
        </authorList>
    </citation>
    <scope>NUCLEOTIDE SEQUENCE [LARGE SCALE GENOMIC DNA]</scope>
    <source>
        <strain evidence="3">CGMCC 4.7042</strain>
    </source>
</reference>
<gene>
    <name evidence="2" type="ORF">SAMN05444921_12128</name>
</gene>
<accession>A0A1G9ZAP5</accession>
<dbReference type="AlphaFoldDB" id="A0A1G9ZAP5"/>
<feature type="compositionally biased region" description="Basic and acidic residues" evidence="1">
    <location>
        <begin position="85"/>
        <end position="103"/>
    </location>
</feature>
<dbReference type="STRING" id="1196353.SAMN05444921_12128"/>
<evidence type="ECO:0000313" key="3">
    <source>
        <dbReference type="Proteomes" id="UP000199063"/>
    </source>
</evidence>
<protein>
    <submittedName>
        <fullName evidence="2">Uncharacterized protein</fullName>
    </submittedName>
</protein>
<organism evidence="2 3">
    <name type="scientific">Streptomyces wuyuanensis</name>
    <dbReference type="NCBI Taxonomy" id="1196353"/>
    <lineage>
        <taxon>Bacteria</taxon>
        <taxon>Bacillati</taxon>
        <taxon>Actinomycetota</taxon>
        <taxon>Actinomycetes</taxon>
        <taxon>Kitasatosporales</taxon>
        <taxon>Streptomycetaceae</taxon>
        <taxon>Streptomyces</taxon>
    </lineage>
</organism>
<dbReference type="EMBL" id="FNHI01000021">
    <property type="protein sequence ID" value="SDN17891.1"/>
    <property type="molecule type" value="Genomic_DNA"/>
</dbReference>